<evidence type="ECO:0000313" key="3">
    <source>
        <dbReference type="Proteomes" id="UP000053593"/>
    </source>
</evidence>
<dbReference type="OrthoDB" id="1724672at2759"/>
<accession>A0A0D0BFN1</accession>
<dbReference type="HOGENOM" id="CLU_017054_3_1_1"/>
<dbReference type="InterPro" id="IPR050861">
    <property type="entry name" value="Dihydroxyacetone_Kinase"/>
</dbReference>
<dbReference type="PROSITE" id="PS51481">
    <property type="entry name" value="DHAK"/>
    <property type="match status" value="1"/>
</dbReference>
<name>A0A0D0BFN1_9AGAR</name>
<dbReference type="PANTHER" id="PTHR28629">
    <property type="entry name" value="TRIOKINASE/FMN CYCLASE"/>
    <property type="match status" value="1"/>
</dbReference>
<organism evidence="2 3">
    <name type="scientific">Collybiopsis luxurians FD-317 M1</name>
    <dbReference type="NCBI Taxonomy" id="944289"/>
    <lineage>
        <taxon>Eukaryota</taxon>
        <taxon>Fungi</taxon>
        <taxon>Dikarya</taxon>
        <taxon>Basidiomycota</taxon>
        <taxon>Agaricomycotina</taxon>
        <taxon>Agaricomycetes</taxon>
        <taxon>Agaricomycetidae</taxon>
        <taxon>Agaricales</taxon>
        <taxon>Marasmiineae</taxon>
        <taxon>Omphalotaceae</taxon>
        <taxon>Collybiopsis</taxon>
        <taxon>Collybiopsis luxurians</taxon>
    </lineage>
</organism>
<evidence type="ECO:0000259" key="1">
    <source>
        <dbReference type="PROSITE" id="PS51481"/>
    </source>
</evidence>
<evidence type="ECO:0000313" key="2">
    <source>
        <dbReference type="EMBL" id="KIK53461.1"/>
    </source>
</evidence>
<dbReference type="PANTHER" id="PTHR28629:SF14">
    <property type="entry name" value="DIHYDROXYACETONE KINASE 1"/>
    <property type="match status" value="1"/>
</dbReference>
<dbReference type="Pfam" id="PF02733">
    <property type="entry name" value="Dak1"/>
    <property type="match status" value="1"/>
</dbReference>
<dbReference type="GO" id="GO:0019563">
    <property type="term" value="P:glycerol catabolic process"/>
    <property type="evidence" value="ECO:0007669"/>
    <property type="project" value="TreeGrafter"/>
</dbReference>
<keyword evidence="3" id="KW-1185">Reference proteome</keyword>
<dbReference type="InterPro" id="IPR004006">
    <property type="entry name" value="DhaK_dom"/>
</dbReference>
<dbReference type="GO" id="GO:0004371">
    <property type="term" value="F:glycerone kinase activity"/>
    <property type="evidence" value="ECO:0007669"/>
    <property type="project" value="InterPro"/>
</dbReference>
<feature type="domain" description="DhaK" evidence="1">
    <location>
        <begin position="9"/>
        <end position="92"/>
    </location>
</feature>
<dbReference type="SUPFAM" id="SSF82549">
    <property type="entry name" value="DAK1/DegV-like"/>
    <property type="match status" value="1"/>
</dbReference>
<dbReference type="GO" id="GO:0005829">
    <property type="term" value="C:cytosol"/>
    <property type="evidence" value="ECO:0007669"/>
    <property type="project" value="TreeGrafter"/>
</dbReference>
<dbReference type="EMBL" id="KN834829">
    <property type="protein sequence ID" value="KIK53461.1"/>
    <property type="molecule type" value="Genomic_DNA"/>
</dbReference>
<dbReference type="Proteomes" id="UP000053593">
    <property type="component" value="Unassembled WGS sequence"/>
</dbReference>
<proteinExistence type="predicted"/>
<gene>
    <name evidence="2" type="ORF">GYMLUDRAFT_178941</name>
</gene>
<reference evidence="2 3" key="1">
    <citation type="submission" date="2014-04" db="EMBL/GenBank/DDBJ databases">
        <title>Evolutionary Origins and Diversification of the Mycorrhizal Mutualists.</title>
        <authorList>
            <consortium name="DOE Joint Genome Institute"/>
            <consortium name="Mycorrhizal Genomics Consortium"/>
            <person name="Kohler A."/>
            <person name="Kuo A."/>
            <person name="Nagy L.G."/>
            <person name="Floudas D."/>
            <person name="Copeland A."/>
            <person name="Barry K.W."/>
            <person name="Cichocki N."/>
            <person name="Veneault-Fourrey C."/>
            <person name="LaButti K."/>
            <person name="Lindquist E.A."/>
            <person name="Lipzen A."/>
            <person name="Lundell T."/>
            <person name="Morin E."/>
            <person name="Murat C."/>
            <person name="Riley R."/>
            <person name="Ohm R."/>
            <person name="Sun H."/>
            <person name="Tunlid A."/>
            <person name="Henrissat B."/>
            <person name="Grigoriev I.V."/>
            <person name="Hibbett D.S."/>
            <person name="Martin F."/>
        </authorList>
    </citation>
    <scope>NUCLEOTIDE SEQUENCE [LARGE SCALE GENOMIC DNA]</scope>
    <source>
        <strain evidence="2 3">FD-317 M1</strain>
    </source>
</reference>
<protein>
    <recommendedName>
        <fullName evidence="1">DhaK domain-containing protein</fullName>
    </recommendedName>
</protein>
<dbReference type="AlphaFoldDB" id="A0A0D0BFN1"/>
<dbReference type="Gene3D" id="3.40.50.10440">
    <property type="entry name" value="Dihydroxyacetone kinase, domain 1"/>
    <property type="match status" value="1"/>
</dbReference>
<sequence length="92" mass="9529">MSTKDIYTSSEGLVLKSLKGAVALNPSLRLHQALKSVYTFPPSSQTKVSVISGGGAGHEPAHASYTGYSMLAASVSGKIFTSLSAKQILSTI</sequence>